<feature type="region of interest" description="Disordered" evidence="2">
    <location>
        <begin position="1092"/>
        <end position="1123"/>
    </location>
</feature>
<dbReference type="GeneID" id="34617737"/>
<sequence>MLGIAPLCAHRATSVRSVITAARPEFQYRARCGGSEGRLAHSSLPAASTREHKGCRLSACAASKPSVFSTSAPPRRRGANATRRRLSLYAEPGPLAAETLLPGHALSCDSLWRRLQILRTRSFATKRQRLDEYDCYEKTLDPRRVPASFGRIPIHLQSAGELRDSVKTAGCLRLSNPNFWLRCSSAVRDVAEGYRAREIVAILNAYAKAGYRDVSLFHHLARLLALQATDCRASDLAVALQAFARLNIPNKSFFDLLALQCISKADELGPRGIATVAAAYGGMQHPQHQLFSTLAQHVQARAEAFCSIDLSQLLWGCARVAFHNAPMLDCCADHLVQRLPTCTVLEALTAAEAFATLRFYRADFVAASSAFFRGKLPSIPVRSLPRLLRTFTTFDKLARPEDSRLDGQIVKEDAAPPLSANAALYRAALPALARHALCFSVSELSAVDWALRSVGLRHDLLTRVLQQLLQQQTAELSAPQCAEMLQQAAAQELDGTDQAAAAAVAALLEPPNTLLSELPPAAVIRTLDALERLQCHEELALCARLLFGEHAIDDTAAPSSSESVLKEPELLVAQRILLSVFPSEDIAELFVASYRDGCLKKTVQVGHGSSACEDLGTPREAPVGGGTGCDIQCTMDSADALLIEGFEARAKALYARLSAAAATASGDALVRTLCRYPADAGAGLWLSLLMKGRMAAADPECLPALLMTLARLQAEKAEEEEEMDGFDAGLGISSSCFTGLAASATDGGGSSCASGAPVCCWLGHTGGRALASQPLRSRSCFSLCAVAAQAPPDVGKADSLEFAVRGGGHFPPLPSAEQLSRRFCHVARYLMESTSLGAAPMGGASGAASAARSLPVAPNAGDRLFQRLSIVAAATAADALRHHPQTDVARRYAEDLCGLICWRLQRVCLRAPSLAFACFSAFLRPAFALDNTRRRRWTLIKSKKCAAAVVAVAFAAALCALQDGCLRKEEEKRESLEGAFVRKEAKCLARVLQTLVAVGAAIPLDLLQHLAPRLWCLGGRDVLSVLRLLPPAPIDTALRHQLARAVDLRFRDLKSWRQLRELRELCATLQLEVDEDIAERVASVPLYQAADEEEDIPTVADAMADTEEAEQTDTAGQQGSCSG</sequence>
<dbReference type="OrthoDB" id="385235at2759"/>
<proteinExistence type="predicted"/>
<organism evidence="4 5">
    <name type="scientific">Cyclospora cayetanensis</name>
    <dbReference type="NCBI Taxonomy" id="88456"/>
    <lineage>
        <taxon>Eukaryota</taxon>
        <taxon>Sar</taxon>
        <taxon>Alveolata</taxon>
        <taxon>Apicomplexa</taxon>
        <taxon>Conoidasida</taxon>
        <taxon>Coccidia</taxon>
        <taxon>Eucoccidiorida</taxon>
        <taxon>Eimeriorina</taxon>
        <taxon>Eimeriidae</taxon>
        <taxon>Cyclospora</taxon>
    </lineage>
</organism>
<dbReference type="AlphaFoldDB" id="A0A6P6RWE4"/>
<name>A0A6P6RWE4_9EIME</name>
<evidence type="ECO:0000313" key="4">
    <source>
        <dbReference type="Proteomes" id="UP000515125"/>
    </source>
</evidence>
<accession>A0A6P6RWE4</accession>
<keyword evidence="1" id="KW-0175">Coiled coil</keyword>
<feature type="domain" description="RNA-editing substrate-binding complex 6 protein" evidence="3">
    <location>
        <begin position="170"/>
        <end position="340"/>
    </location>
</feature>
<protein>
    <submittedName>
        <fullName evidence="5">Uncharacterized protein LOC34617737</fullName>
    </submittedName>
</protein>
<reference evidence="5" key="1">
    <citation type="submission" date="2025-08" db="UniProtKB">
        <authorList>
            <consortium name="RefSeq"/>
        </authorList>
    </citation>
    <scope>IDENTIFICATION</scope>
</reference>
<dbReference type="Proteomes" id="UP000515125">
    <property type="component" value="Unplaced"/>
</dbReference>
<keyword evidence="4" id="KW-1185">Reference proteome</keyword>
<dbReference type="RefSeq" id="XP_026191819.1">
    <property type="nucleotide sequence ID" value="XM_026336034.1"/>
</dbReference>
<feature type="coiled-coil region" evidence="1">
    <location>
        <begin position="702"/>
        <end position="729"/>
    </location>
</feature>
<evidence type="ECO:0000256" key="2">
    <source>
        <dbReference type="SAM" id="MobiDB-lite"/>
    </source>
</evidence>
<evidence type="ECO:0000259" key="3">
    <source>
        <dbReference type="Pfam" id="PF26188"/>
    </source>
</evidence>
<evidence type="ECO:0000313" key="5">
    <source>
        <dbReference type="RefSeq" id="XP_026191819.1"/>
    </source>
</evidence>
<feature type="compositionally biased region" description="Polar residues" evidence="2">
    <location>
        <begin position="1112"/>
        <end position="1123"/>
    </location>
</feature>
<evidence type="ECO:0000256" key="1">
    <source>
        <dbReference type="SAM" id="Coils"/>
    </source>
</evidence>
<dbReference type="Pfam" id="PF26188">
    <property type="entry name" value="RESC6"/>
    <property type="match status" value="1"/>
</dbReference>
<gene>
    <name evidence="5" type="primary">LOC34617737</name>
</gene>
<dbReference type="InterPro" id="IPR058917">
    <property type="entry name" value="RESC6_dom"/>
</dbReference>